<dbReference type="RefSeq" id="WP_183209370.1">
    <property type="nucleotide sequence ID" value="NZ_JAAAMM010000004.1"/>
</dbReference>
<sequence>MIRLMSLTVAGIALLGTAASAQDGLAAGRYQMQPVDGGIARLDTQTGAIAFCRSEAGTIACDDTPRGSGSGGQETTRLDALERRVEALEARGRALVDRDDADYAVEQMKKLFSGFADIVRDLERDVTRPEPEEATPPDRT</sequence>
<feature type="coiled-coil region" evidence="1">
    <location>
        <begin position="71"/>
        <end position="98"/>
    </location>
</feature>
<keyword evidence="2" id="KW-0732">Signal</keyword>
<evidence type="ECO:0000313" key="3">
    <source>
        <dbReference type="EMBL" id="MBB4003895.1"/>
    </source>
</evidence>
<evidence type="ECO:0000256" key="1">
    <source>
        <dbReference type="SAM" id="Coils"/>
    </source>
</evidence>
<proteinExistence type="predicted"/>
<evidence type="ECO:0000313" key="4">
    <source>
        <dbReference type="Proteomes" id="UP000588647"/>
    </source>
</evidence>
<keyword evidence="4" id="KW-1185">Reference proteome</keyword>
<keyword evidence="1" id="KW-0175">Coiled coil</keyword>
<accession>A0A7W6HES3</accession>
<feature type="signal peptide" evidence="2">
    <location>
        <begin position="1"/>
        <end position="21"/>
    </location>
</feature>
<gene>
    <name evidence="3" type="ORF">GGR03_002983</name>
</gene>
<protein>
    <submittedName>
        <fullName evidence="3">Uncharacterized protein</fullName>
    </submittedName>
</protein>
<comment type="caution">
    <text evidence="3">The sequence shown here is derived from an EMBL/GenBank/DDBJ whole genome shotgun (WGS) entry which is preliminary data.</text>
</comment>
<dbReference type="Proteomes" id="UP000588647">
    <property type="component" value="Unassembled WGS sequence"/>
</dbReference>
<dbReference type="EMBL" id="JACIEM010000004">
    <property type="protein sequence ID" value="MBB4003895.1"/>
    <property type="molecule type" value="Genomic_DNA"/>
</dbReference>
<feature type="chain" id="PRO_5030634756" evidence="2">
    <location>
        <begin position="22"/>
        <end position="140"/>
    </location>
</feature>
<name>A0A7W6HES3_9HYPH</name>
<reference evidence="3 4" key="1">
    <citation type="submission" date="2020-08" db="EMBL/GenBank/DDBJ databases">
        <title>Genomic Encyclopedia of Type Strains, Phase IV (KMG-IV): sequencing the most valuable type-strain genomes for metagenomic binning, comparative biology and taxonomic classification.</title>
        <authorList>
            <person name="Goeker M."/>
        </authorList>
    </citation>
    <scope>NUCLEOTIDE SEQUENCE [LARGE SCALE GENOMIC DNA]</scope>
    <source>
        <strain evidence="3 4">DSM 103570</strain>
    </source>
</reference>
<evidence type="ECO:0000256" key="2">
    <source>
        <dbReference type="SAM" id="SignalP"/>
    </source>
</evidence>
<dbReference type="AlphaFoldDB" id="A0A7W6HES3"/>
<organism evidence="3 4">
    <name type="scientific">Aurantimonas endophytica</name>
    <dbReference type="NCBI Taxonomy" id="1522175"/>
    <lineage>
        <taxon>Bacteria</taxon>
        <taxon>Pseudomonadati</taxon>
        <taxon>Pseudomonadota</taxon>
        <taxon>Alphaproteobacteria</taxon>
        <taxon>Hyphomicrobiales</taxon>
        <taxon>Aurantimonadaceae</taxon>
        <taxon>Aurantimonas</taxon>
    </lineage>
</organism>